<dbReference type="eggNOG" id="ENOG502Z8K0">
    <property type="taxonomic scope" value="Bacteria"/>
</dbReference>
<organism evidence="1">
    <name type="scientific">Cereibacter sphaeroides (strain ATCC 17025 / ATH 2.4.3)</name>
    <name type="common">Rhodobacter sphaeroides</name>
    <dbReference type="NCBI Taxonomy" id="349102"/>
    <lineage>
        <taxon>Bacteria</taxon>
        <taxon>Pseudomonadati</taxon>
        <taxon>Pseudomonadota</taxon>
        <taxon>Alphaproteobacteria</taxon>
        <taxon>Rhodobacterales</taxon>
        <taxon>Paracoccaceae</taxon>
        <taxon>Cereibacter</taxon>
    </lineage>
</organism>
<reference evidence="1" key="1">
    <citation type="submission" date="2007-04" db="EMBL/GenBank/DDBJ databases">
        <title>Complete sequence of chromosome of Rhodobacter sphaeroides ATCC 17025.</title>
        <authorList>
            <consortium name="US DOE Joint Genome Institute"/>
            <person name="Copeland A."/>
            <person name="Lucas S."/>
            <person name="Lapidus A."/>
            <person name="Barry K."/>
            <person name="Detter J.C."/>
            <person name="Glavina del Rio T."/>
            <person name="Hammon N."/>
            <person name="Israni S."/>
            <person name="Dalin E."/>
            <person name="Tice H."/>
            <person name="Pitluck S."/>
            <person name="Chertkov O."/>
            <person name="Brettin T."/>
            <person name="Bruce D."/>
            <person name="Han C."/>
            <person name="Schmutz J."/>
            <person name="Larimer F."/>
            <person name="Land M."/>
            <person name="Hauser L."/>
            <person name="Kyrpides N."/>
            <person name="Kim E."/>
            <person name="Richardson P."/>
            <person name="Mackenzie C."/>
            <person name="Choudhary M."/>
            <person name="Donohue T.J."/>
            <person name="Kaplan S."/>
        </authorList>
    </citation>
    <scope>NUCLEOTIDE SEQUENCE [LARGE SCALE GENOMIC DNA]</scope>
    <source>
        <strain evidence="1">ATCC 17025</strain>
    </source>
</reference>
<dbReference type="KEGG" id="rsq:Rsph17025_0444"/>
<name>A4WPN6_CERS5</name>
<dbReference type="AlphaFoldDB" id="A4WPN6"/>
<gene>
    <name evidence="1" type="ordered locus">Rsph17025_0444</name>
</gene>
<dbReference type="EMBL" id="CP000661">
    <property type="protein sequence ID" value="ABP69350.1"/>
    <property type="molecule type" value="Genomic_DNA"/>
</dbReference>
<evidence type="ECO:0000313" key="1">
    <source>
        <dbReference type="EMBL" id="ABP69350.1"/>
    </source>
</evidence>
<dbReference type="HOGENOM" id="CLU_010943_0_0_5"/>
<sequence length="830" mass="89701">MNLHDCLQRAMDFGEIDRTRGVALQGQFDQLRARYETMMGPAEAAARAAADLKEAFRKAKTSRLHKVVNQLQAMRRLRAQIEQAPDPAVALRNLLEHSDGSGYTGESVRSISEAYEASINAGLRDTLETVGLNVIGSSRNPVLLRDLIRELHAEASGNAQAKAMADAVRTVQQRMRRAFNSYGGDIGEIADYGVPHSHDAGAMRQAGFEAWAAEIEQRLAWDRIVDFNTGQPFAAPGQVPPRAVSGRFLKDVYEGIVTRGWDDRDPSLAVGGKALANQRAERRLLHFRSGSDWIEYNKAFGASDPFSAMMNGLHGLARDVALMRVLGPSPKAGLEYAAQVAKKRAATIGNQKLEARVDTQSKVAKAMLMHLDGSANVPDRAGWAAFFSGTRAVLTSIQLGSAVLSSVSDVATMTAAAHSVGLSATSVLGRSVQLMASQATRETAARMGYVAGALADAGGGASRYFGQLFGTGIPARMAGFTLRATGLSFVTDMRKLAWQMEFSGYMAENAGRTFADIDAPLRQLFERRGITAADWDLLRDPAFRFREPGGADFVSPIYWLHAQNRIPHVEAEGLAMRLQAAILEELEFAIPTASIEGRALLQGTAAPGSVAGELMRSSMSYKSFSLSLMLNQYRRFASLPTPWDKAKYAAKVSTLLLVTGAMAIQLKELAKGNDPRPMDENKFWLAALFQGGGLGIFGDFFSAETSRVGGGLAETIAGPVVGAAGDLLKPVASNITRAVQGEDTLVGRDVAALVRRNTPFLSSAWYARTAYSRLVADELQAFLDPEAEVLFRRRMKKMAKDYGTQPWVPQRGTSGSWRLPDFANALGGGP</sequence>
<accession>A4WPN6</accession>
<protein>
    <submittedName>
        <fullName evidence="1">Uncharacterized protein</fullName>
    </submittedName>
</protein>
<dbReference type="STRING" id="349102.Rsph17025_0444"/>
<proteinExistence type="predicted"/>
<dbReference type="BioCyc" id="RSPH349102:G1G8M-457-MONOMER"/>